<dbReference type="Proteomes" id="UP000184386">
    <property type="component" value="Unassembled WGS sequence"/>
</dbReference>
<evidence type="ECO:0000259" key="1">
    <source>
        <dbReference type="Pfam" id="PF08818"/>
    </source>
</evidence>
<dbReference type="Pfam" id="PF08922">
    <property type="entry name" value="DUF1905"/>
    <property type="match status" value="1"/>
</dbReference>
<sequence>MMDTIFSGVRAKWLPLYGELHSMALEKLGAFEEYENSSAVLWKHHTTFAEVSVKKDCLVVAFASDTLHEEWEPKKAVRTSKNRVAHYFEVTDSTLFPLLIGRIEKAYSLTQANPPKKNQAEKQEYSSVDEYIALFSEEVQDILKQVRQTIREAAPEAIEKISWQMPTFWQKENLIHFAAMKNHIGLYPGEKGVRVFADKLTGYKTSKGAIQFPIDGPIPYELISEITRFRVGEVVDAVKEETEEEEYVFDAVIKKVPDLDGAYVEIPFDVKEKFGKGRVPVHAEFDGEPYDGSLVRMGTPCHILGIRKDIRAKIGKQPGDTVKVAIKERVSRK</sequence>
<dbReference type="AlphaFoldDB" id="A0A1M6PUS2"/>
<dbReference type="Pfam" id="PF18899">
    <property type="entry name" value="DUF5655"/>
    <property type="match status" value="1"/>
</dbReference>
<proteinExistence type="predicted"/>
<protein>
    <submittedName>
        <fullName evidence="3">Uncharacterized conserved protein YdhG, YjbR/CyaY-like superfamily, DUF1801 family</fullName>
    </submittedName>
</protein>
<dbReference type="STRING" id="1121322.SAMN02745136_01743"/>
<dbReference type="SUPFAM" id="SSF159888">
    <property type="entry name" value="YdhG-like"/>
    <property type="match status" value="1"/>
</dbReference>
<evidence type="ECO:0000259" key="2">
    <source>
        <dbReference type="Pfam" id="PF18899"/>
    </source>
</evidence>
<dbReference type="EMBL" id="FRAC01000009">
    <property type="protein sequence ID" value="SHK11656.1"/>
    <property type="molecule type" value="Genomic_DNA"/>
</dbReference>
<dbReference type="InterPro" id="IPR014922">
    <property type="entry name" value="YdhG-like"/>
</dbReference>
<dbReference type="Gene3D" id="3.90.1150.200">
    <property type="match status" value="1"/>
</dbReference>
<evidence type="ECO:0000313" key="4">
    <source>
        <dbReference type="Proteomes" id="UP000184386"/>
    </source>
</evidence>
<dbReference type="Pfam" id="PF08818">
    <property type="entry name" value="DUF1801"/>
    <property type="match status" value="1"/>
</dbReference>
<dbReference type="SUPFAM" id="SSF141694">
    <property type="entry name" value="AF2212/PG0164-like"/>
    <property type="match status" value="1"/>
</dbReference>
<reference evidence="3 4" key="1">
    <citation type="submission" date="2016-11" db="EMBL/GenBank/DDBJ databases">
        <authorList>
            <person name="Jaros S."/>
            <person name="Januszkiewicz K."/>
            <person name="Wedrychowicz H."/>
        </authorList>
    </citation>
    <scope>NUCLEOTIDE SEQUENCE [LARGE SCALE GENOMIC DNA]</scope>
    <source>
        <strain evidence="3 4">DSM 15929</strain>
    </source>
</reference>
<accession>A0A1M6PUS2</accession>
<evidence type="ECO:0000313" key="3">
    <source>
        <dbReference type="EMBL" id="SHK11656.1"/>
    </source>
</evidence>
<dbReference type="InterPro" id="IPR043714">
    <property type="entry name" value="DUF5655"/>
</dbReference>
<feature type="domain" description="DUF5655" evidence="2">
    <location>
        <begin position="2"/>
        <end position="110"/>
    </location>
</feature>
<feature type="domain" description="YdhG-like" evidence="1">
    <location>
        <begin position="140"/>
        <end position="231"/>
    </location>
</feature>
<name>A0A1M6PUS2_9FIRM</name>
<keyword evidence="4" id="KW-1185">Reference proteome</keyword>
<gene>
    <name evidence="3" type="ORF">SAMN02745136_01743</name>
</gene>
<dbReference type="InterPro" id="IPR015018">
    <property type="entry name" value="DUF1905"/>
</dbReference>
<dbReference type="InterPro" id="IPR037079">
    <property type="entry name" value="AF2212/PG0164-like_sf"/>
</dbReference>
<dbReference type="Gene3D" id="2.40.30.100">
    <property type="entry name" value="AF2212/PG0164-like"/>
    <property type="match status" value="1"/>
</dbReference>
<organism evidence="3 4">
    <name type="scientific">Anaerocolumna jejuensis DSM 15929</name>
    <dbReference type="NCBI Taxonomy" id="1121322"/>
    <lineage>
        <taxon>Bacteria</taxon>
        <taxon>Bacillati</taxon>
        <taxon>Bacillota</taxon>
        <taxon>Clostridia</taxon>
        <taxon>Lachnospirales</taxon>
        <taxon>Lachnospiraceae</taxon>
        <taxon>Anaerocolumna</taxon>
    </lineage>
</organism>